<dbReference type="EMBL" id="OU895879">
    <property type="protein sequence ID" value="CAG9808959.1"/>
    <property type="molecule type" value="Genomic_DNA"/>
</dbReference>
<keyword evidence="3" id="KW-1185">Reference proteome</keyword>
<organism evidence="2 3">
    <name type="scientific">Chironomus riparius</name>
    <dbReference type="NCBI Taxonomy" id="315576"/>
    <lineage>
        <taxon>Eukaryota</taxon>
        <taxon>Metazoa</taxon>
        <taxon>Ecdysozoa</taxon>
        <taxon>Arthropoda</taxon>
        <taxon>Hexapoda</taxon>
        <taxon>Insecta</taxon>
        <taxon>Pterygota</taxon>
        <taxon>Neoptera</taxon>
        <taxon>Endopterygota</taxon>
        <taxon>Diptera</taxon>
        <taxon>Nematocera</taxon>
        <taxon>Chironomoidea</taxon>
        <taxon>Chironomidae</taxon>
        <taxon>Chironominae</taxon>
        <taxon>Chironomus</taxon>
    </lineage>
</organism>
<keyword evidence="1" id="KW-0812">Transmembrane</keyword>
<keyword evidence="1" id="KW-0472">Membrane</keyword>
<name>A0A9N9S1A1_9DIPT</name>
<protein>
    <submittedName>
        <fullName evidence="2">Uncharacterized protein</fullName>
    </submittedName>
</protein>
<evidence type="ECO:0000256" key="1">
    <source>
        <dbReference type="SAM" id="Phobius"/>
    </source>
</evidence>
<accession>A0A9N9S1A1</accession>
<keyword evidence="1" id="KW-1133">Transmembrane helix</keyword>
<dbReference type="AlphaFoldDB" id="A0A9N9S1A1"/>
<proteinExistence type="predicted"/>
<evidence type="ECO:0000313" key="3">
    <source>
        <dbReference type="Proteomes" id="UP001153620"/>
    </source>
</evidence>
<reference evidence="2" key="1">
    <citation type="submission" date="2022-01" db="EMBL/GenBank/DDBJ databases">
        <authorList>
            <person name="King R."/>
        </authorList>
    </citation>
    <scope>NUCLEOTIDE SEQUENCE</scope>
</reference>
<dbReference type="Proteomes" id="UP001153620">
    <property type="component" value="Chromosome 3"/>
</dbReference>
<sequence length="108" mass="12218">MDAGILIIFLCSFIIVFCAACLCCSIFSDNEEEIRNLERRQQGPNQAPDAPYVVEMEQIKKPTTITPIKSPVKLKASSCNEEIPPPSYEEWLHMSEACMFYHSMAKIS</sequence>
<gene>
    <name evidence="2" type="ORF">CHIRRI_LOCUS11792</name>
</gene>
<reference evidence="2" key="2">
    <citation type="submission" date="2022-10" db="EMBL/GenBank/DDBJ databases">
        <authorList>
            <consortium name="ENA_rothamsted_submissions"/>
            <consortium name="culmorum"/>
            <person name="King R."/>
        </authorList>
    </citation>
    <scope>NUCLEOTIDE SEQUENCE</scope>
</reference>
<evidence type="ECO:0000313" key="2">
    <source>
        <dbReference type="EMBL" id="CAG9808959.1"/>
    </source>
</evidence>
<feature type="transmembrane region" description="Helical" evidence="1">
    <location>
        <begin position="6"/>
        <end position="27"/>
    </location>
</feature>